<feature type="repeat" description="ANK" evidence="1">
    <location>
        <begin position="42"/>
        <end position="74"/>
    </location>
</feature>
<sequence>MTVKTLPSAGVCRDFKPADSARIPLSSYSDFSVGPSSFGVSDYINPIAIAAGAGVADLVRLLLTHGADYHDLES</sequence>
<evidence type="ECO:0008006" key="4">
    <source>
        <dbReference type="Google" id="ProtNLM"/>
    </source>
</evidence>
<comment type="caution">
    <text evidence="2">The sequence shown here is derived from an EMBL/GenBank/DDBJ whole genome shotgun (WGS) entry which is preliminary data.</text>
</comment>
<evidence type="ECO:0000313" key="2">
    <source>
        <dbReference type="EMBL" id="KAK5629117.1"/>
    </source>
</evidence>
<evidence type="ECO:0000256" key="1">
    <source>
        <dbReference type="PROSITE-ProRule" id="PRU00023"/>
    </source>
</evidence>
<dbReference type="PROSITE" id="PS50297">
    <property type="entry name" value="ANK_REP_REGION"/>
    <property type="match status" value="1"/>
</dbReference>
<dbReference type="EMBL" id="JAWHQM010000010">
    <property type="protein sequence ID" value="KAK5629117.1"/>
    <property type="molecule type" value="Genomic_DNA"/>
</dbReference>
<gene>
    <name evidence="2" type="ORF">RRF57_004832</name>
</gene>
<reference evidence="2 3" key="1">
    <citation type="submission" date="2023-10" db="EMBL/GenBank/DDBJ databases">
        <title>Draft genome sequence of Xylaria bambusicola isolate GMP-LS, the root and basal stem rot pathogen of sugarcane in Indonesia.</title>
        <authorList>
            <person name="Selvaraj P."/>
            <person name="Muralishankar V."/>
            <person name="Muruganantham S."/>
            <person name="Sp S."/>
            <person name="Haryani S."/>
            <person name="Lau K.J.X."/>
            <person name="Naqvi N.I."/>
        </authorList>
    </citation>
    <scope>NUCLEOTIDE SEQUENCE [LARGE SCALE GENOMIC DNA]</scope>
    <source>
        <strain evidence="2">GMP-LS</strain>
    </source>
</reference>
<dbReference type="Proteomes" id="UP001305414">
    <property type="component" value="Unassembled WGS sequence"/>
</dbReference>
<keyword evidence="1" id="KW-0040">ANK repeat</keyword>
<name>A0AAN7Z481_9PEZI</name>
<accession>A0AAN7Z481</accession>
<dbReference type="AlphaFoldDB" id="A0AAN7Z481"/>
<dbReference type="InterPro" id="IPR002110">
    <property type="entry name" value="Ankyrin_rpt"/>
</dbReference>
<protein>
    <recommendedName>
        <fullName evidence="4">Ankyrin repeat domain-containing protein</fullName>
    </recommendedName>
</protein>
<proteinExistence type="predicted"/>
<evidence type="ECO:0000313" key="3">
    <source>
        <dbReference type="Proteomes" id="UP001305414"/>
    </source>
</evidence>
<keyword evidence="3" id="KW-1185">Reference proteome</keyword>
<organism evidence="2 3">
    <name type="scientific">Xylaria bambusicola</name>
    <dbReference type="NCBI Taxonomy" id="326684"/>
    <lineage>
        <taxon>Eukaryota</taxon>
        <taxon>Fungi</taxon>
        <taxon>Dikarya</taxon>
        <taxon>Ascomycota</taxon>
        <taxon>Pezizomycotina</taxon>
        <taxon>Sordariomycetes</taxon>
        <taxon>Xylariomycetidae</taxon>
        <taxon>Xylariales</taxon>
        <taxon>Xylariaceae</taxon>
        <taxon>Xylaria</taxon>
    </lineage>
</organism>
<dbReference type="PROSITE" id="PS50088">
    <property type="entry name" value="ANK_REPEAT"/>
    <property type="match status" value="1"/>
</dbReference>